<dbReference type="RefSeq" id="WP_132322726.1">
    <property type="nucleotide sequence ID" value="NZ_SMKR01000092.1"/>
</dbReference>
<protein>
    <submittedName>
        <fullName evidence="2">Uncharacterized protein</fullName>
    </submittedName>
</protein>
<dbReference type="AlphaFoldDB" id="A0A4V2YF12"/>
<sequence>MSSIVPGPQKKLEEEISAARSGGKPLSAGDLNPSAPRKEQLAGLDDWPPSLRAAVEADYDRVTALATNRRRTADRALPEVVRALDTLLDQLAEQLRSGRPRLLRKSSSPSPEVPPADLAELLGIPAGDLATPARAEHRAALRTIRQLRGQLNDLETTPDHSRLTRLSTFVIRLAVVLDAVPDAAAPLASPALSRFADAEPDYQWDWPFHQKLTFWQETRHTLTDRRT</sequence>
<comment type="caution">
    <text evidence="2">The sequence shown here is derived from an EMBL/GenBank/DDBJ whole genome shotgun (WGS) entry which is preliminary data.</text>
</comment>
<reference evidence="2 3" key="1">
    <citation type="submission" date="2019-02" db="EMBL/GenBank/DDBJ databases">
        <title>Draft genome sequences of novel Actinobacteria.</title>
        <authorList>
            <person name="Sahin N."/>
            <person name="Ay H."/>
            <person name="Saygin H."/>
        </authorList>
    </citation>
    <scope>NUCLEOTIDE SEQUENCE [LARGE SCALE GENOMIC DNA]</scope>
    <source>
        <strain evidence="2 3">16K104</strain>
    </source>
</reference>
<evidence type="ECO:0000256" key="1">
    <source>
        <dbReference type="SAM" id="MobiDB-lite"/>
    </source>
</evidence>
<evidence type="ECO:0000313" key="3">
    <source>
        <dbReference type="Proteomes" id="UP000295172"/>
    </source>
</evidence>
<gene>
    <name evidence="2" type="ORF">E1218_21030</name>
</gene>
<feature type="region of interest" description="Disordered" evidence="1">
    <location>
        <begin position="1"/>
        <end position="47"/>
    </location>
</feature>
<accession>A0A4V2YF12</accession>
<dbReference type="OrthoDB" id="3821556at2"/>
<dbReference type="Proteomes" id="UP000295172">
    <property type="component" value="Unassembled WGS sequence"/>
</dbReference>
<organism evidence="2 3">
    <name type="scientific">Kribbella turkmenica</name>
    <dbReference type="NCBI Taxonomy" id="2530375"/>
    <lineage>
        <taxon>Bacteria</taxon>
        <taxon>Bacillati</taxon>
        <taxon>Actinomycetota</taxon>
        <taxon>Actinomycetes</taxon>
        <taxon>Propionibacteriales</taxon>
        <taxon>Kribbellaceae</taxon>
        <taxon>Kribbella</taxon>
    </lineage>
</organism>
<name>A0A4V2YF12_9ACTN</name>
<keyword evidence="3" id="KW-1185">Reference proteome</keyword>
<proteinExistence type="predicted"/>
<evidence type="ECO:0000313" key="2">
    <source>
        <dbReference type="EMBL" id="TDD21387.1"/>
    </source>
</evidence>
<dbReference type="EMBL" id="SMKR01000092">
    <property type="protein sequence ID" value="TDD21387.1"/>
    <property type="molecule type" value="Genomic_DNA"/>
</dbReference>